<sequence length="112" mass="12168">MALKFPILLVDDDSLLGDILNRACRDSFPEASFSQVSSALEAISYINGLDNRGQKLILLDIDLGTSLNGFDFLAFLRTHAQGRFLPIIILTTDELPTTIGTAYLVGASSFSE</sequence>
<gene>
    <name evidence="3" type="ORF">ACFS25_26690</name>
</gene>
<reference evidence="4" key="1">
    <citation type="journal article" date="2019" name="Int. J. Syst. Evol. Microbiol.">
        <title>The Global Catalogue of Microorganisms (GCM) 10K type strain sequencing project: providing services to taxonomists for standard genome sequencing and annotation.</title>
        <authorList>
            <consortium name="The Broad Institute Genomics Platform"/>
            <consortium name="The Broad Institute Genome Sequencing Center for Infectious Disease"/>
            <person name="Wu L."/>
            <person name="Ma J."/>
        </authorList>
    </citation>
    <scope>NUCLEOTIDE SEQUENCE [LARGE SCALE GENOMIC DNA]</scope>
    <source>
        <strain evidence="4">KCTC 52490</strain>
    </source>
</reference>
<accession>A0ABW6APH0</accession>
<evidence type="ECO:0000259" key="2">
    <source>
        <dbReference type="PROSITE" id="PS50110"/>
    </source>
</evidence>
<keyword evidence="4" id="KW-1185">Reference proteome</keyword>
<dbReference type="Proteomes" id="UP001597512">
    <property type="component" value="Unassembled WGS sequence"/>
</dbReference>
<organism evidence="3 4">
    <name type="scientific">Spirosoma flavum</name>
    <dbReference type="NCBI Taxonomy" id="2048557"/>
    <lineage>
        <taxon>Bacteria</taxon>
        <taxon>Pseudomonadati</taxon>
        <taxon>Bacteroidota</taxon>
        <taxon>Cytophagia</taxon>
        <taxon>Cytophagales</taxon>
        <taxon>Cytophagaceae</taxon>
        <taxon>Spirosoma</taxon>
    </lineage>
</organism>
<dbReference type="RefSeq" id="WP_381507359.1">
    <property type="nucleotide sequence ID" value="NZ_JBHUOM010000026.1"/>
</dbReference>
<dbReference type="Gene3D" id="3.40.50.2300">
    <property type="match status" value="1"/>
</dbReference>
<dbReference type="SUPFAM" id="SSF52172">
    <property type="entry name" value="CheY-like"/>
    <property type="match status" value="1"/>
</dbReference>
<keyword evidence="1" id="KW-0597">Phosphoprotein</keyword>
<dbReference type="Pfam" id="PF00072">
    <property type="entry name" value="Response_reg"/>
    <property type="match status" value="1"/>
</dbReference>
<dbReference type="EMBL" id="JBHUOM010000026">
    <property type="protein sequence ID" value="MFD2937389.1"/>
    <property type="molecule type" value="Genomic_DNA"/>
</dbReference>
<comment type="caution">
    <text evidence="3">The sequence shown here is derived from an EMBL/GenBank/DDBJ whole genome shotgun (WGS) entry which is preliminary data.</text>
</comment>
<proteinExistence type="predicted"/>
<feature type="domain" description="Response regulatory" evidence="2">
    <location>
        <begin position="6"/>
        <end position="112"/>
    </location>
</feature>
<evidence type="ECO:0000256" key="1">
    <source>
        <dbReference type="PROSITE-ProRule" id="PRU00169"/>
    </source>
</evidence>
<dbReference type="InterPro" id="IPR001789">
    <property type="entry name" value="Sig_transdc_resp-reg_receiver"/>
</dbReference>
<dbReference type="InterPro" id="IPR011006">
    <property type="entry name" value="CheY-like_superfamily"/>
</dbReference>
<evidence type="ECO:0000313" key="3">
    <source>
        <dbReference type="EMBL" id="MFD2937389.1"/>
    </source>
</evidence>
<evidence type="ECO:0000313" key="4">
    <source>
        <dbReference type="Proteomes" id="UP001597512"/>
    </source>
</evidence>
<dbReference type="PROSITE" id="PS50110">
    <property type="entry name" value="RESPONSE_REGULATORY"/>
    <property type="match status" value="1"/>
</dbReference>
<name>A0ABW6APH0_9BACT</name>
<protein>
    <submittedName>
        <fullName evidence="3">Response regulator</fullName>
    </submittedName>
</protein>
<feature type="modified residue" description="4-aspartylphosphate" evidence="1">
    <location>
        <position position="60"/>
    </location>
</feature>